<feature type="region of interest" description="Disordered" evidence="2">
    <location>
        <begin position="324"/>
        <end position="409"/>
    </location>
</feature>
<gene>
    <name evidence="4" type="ORF">D915_004647</name>
</gene>
<evidence type="ECO:0000313" key="5">
    <source>
        <dbReference type="Proteomes" id="UP000230066"/>
    </source>
</evidence>
<name>A0A4E0RBF6_FASHE</name>
<protein>
    <submittedName>
        <fullName evidence="4">Gastrula zinc finger protein xFG20 1</fullName>
    </submittedName>
</protein>
<organism evidence="4 5">
    <name type="scientific">Fasciola hepatica</name>
    <name type="common">Liver fluke</name>
    <dbReference type="NCBI Taxonomy" id="6192"/>
    <lineage>
        <taxon>Eukaryota</taxon>
        <taxon>Metazoa</taxon>
        <taxon>Spiralia</taxon>
        <taxon>Lophotrochozoa</taxon>
        <taxon>Platyhelminthes</taxon>
        <taxon>Trematoda</taxon>
        <taxon>Digenea</taxon>
        <taxon>Plagiorchiida</taxon>
        <taxon>Echinostomata</taxon>
        <taxon>Echinostomatoidea</taxon>
        <taxon>Fasciolidae</taxon>
        <taxon>Fasciola</taxon>
    </lineage>
</organism>
<feature type="compositionally biased region" description="Low complexity" evidence="2">
    <location>
        <begin position="328"/>
        <end position="344"/>
    </location>
</feature>
<dbReference type="PROSITE" id="PS50157">
    <property type="entry name" value="ZINC_FINGER_C2H2_2"/>
    <property type="match status" value="1"/>
</dbReference>
<keyword evidence="1" id="KW-0863">Zinc-finger</keyword>
<feature type="compositionally biased region" description="Polar residues" evidence="2">
    <location>
        <begin position="135"/>
        <end position="144"/>
    </location>
</feature>
<feature type="compositionally biased region" description="Polar residues" evidence="2">
    <location>
        <begin position="497"/>
        <end position="507"/>
    </location>
</feature>
<dbReference type="SUPFAM" id="SSF57667">
    <property type="entry name" value="beta-beta-alpha zinc fingers"/>
    <property type="match status" value="1"/>
</dbReference>
<feature type="compositionally biased region" description="Polar residues" evidence="2">
    <location>
        <begin position="152"/>
        <end position="164"/>
    </location>
</feature>
<feature type="compositionally biased region" description="Polar residues" evidence="2">
    <location>
        <begin position="345"/>
        <end position="361"/>
    </location>
</feature>
<dbReference type="PROSITE" id="PS00028">
    <property type="entry name" value="ZINC_FINGER_C2H2_1"/>
    <property type="match status" value="1"/>
</dbReference>
<dbReference type="AlphaFoldDB" id="A0A4E0RBF6"/>
<evidence type="ECO:0000256" key="1">
    <source>
        <dbReference type="PROSITE-ProRule" id="PRU00042"/>
    </source>
</evidence>
<accession>A0A4E0RBF6</accession>
<feature type="region of interest" description="Disordered" evidence="2">
    <location>
        <begin position="287"/>
        <end position="310"/>
    </location>
</feature>
<sequence length="507" mass="56646">MDFTGFSVPWFGFGEARLSSTVTFEEAVQLFYRHELKYRSMNEVNTRLNCLLNQLPQQVPLEQDAPINLCLRDQHNSEHSRFSTDVSDRTTARALDWFSQLMDSKSSCIPTKEWTEELHSAMSQTDSGVVETDTESTSHISPPTSHFGVVASTPTNSNALFTSTPRRRGLGTPSCPRKQESKEEAQQSQQQVSAMTRSSTAIRMSGRQAQLSTRCTRRRRVGWRGVAMCAACGMVCSGMDHLNGHFALFHLHLLGLEWKLSQYNSTKTSKLLFQAQLDRLISEKLSDNASSSCPTSPLLTDVHHHSPKPECPLVEMEMKTDNDIKPFSSSESKCSSAETSPSPSRLNSSNVDTRPNLSQTPDLYASGSMETQRRTPLLPAVELAQRGPNKLITIPDPTGEDDRHGGTRSKGYPCPRCKYTAKWPTELQKHVMVHANSRPFVCCVCSTSYKWSWDLGRHFSNAHPGLLNPYKRIRVTRHGSNVARITTAPTTRIDPTESISQNAQKNP</sequence>
<dbReference type="SMART" id="SM00355">
    <property type="entry name" value="ZnF_C2H2"/>
    <property type="match status" value="3"/>
</dbReference>
<feature type="compositionally biased region" description="Polar residues" evidence="2">
    <location>
        <begin position="195"/>
        <end position="205"/>
    </location>
</feature>
<dbReference type="EMBL" id="JXXN02001516">
    <property type="protein sequence ID" value="THD24606.1"/>
    <property type="molecule type" value="Genomic_DNA"/>
</dbReference>
<dbReference type="InterPro" id="IPR036236">
    <property type="entry name" value="Znf_C2H2_sf"/>
</dbReference>
<feature type="region of interest" description="Disordered" evidence="2">
    <location>
        <begin position="133"/>
        <end position="205"/>
    </location>
</feature>
<evidence type="ECO:0000256" key="2">
    <source>
        <dbReference type="SAM" id="MobiDB-lite"/>
    </source>
</evidence>
<evidence type="ECO:0000259" key="3">
    <source>
        <dbReference type="PROSITE" id="PS50157"/>
    </source>
</evidence>
<keyword evidence="5" id="KW-1185">Reference proteome</keyword>
<keyword evidence="1" id="KW-0479">Metal-binding</keyword>
<feature type="compositionally biased region" description="Polar residues" evidence="2">
    <location>
        <begin position="287"/>
        <end position="298"/>
    </location>
</feature>
<feature type="region of interest" description="Disordered" evidence="2">
    <location>
        <begin position="488"/>
        <end position="507"/>
    </location>
</feature>
<feature type="domain" description="C2H2-type" evidence="3">
    <location>
        <begin position="412"/>
        <end position="439"/>
    </location>
</feature>
<comment type="caution">
    <text evidence="4">The sequence shown here is derived from an EMBL/GenBank/DDBJ whole genome shotgun (WGS) entry which is preliminary data.</text>
</comment>
<dbReference type="InterPro" id="IPR013087">
    <property type="entry name" value="Znf_C2H2_type"/>
</dbReference>
<dbReference type="Gene3D" id="3.30.160.60">
    <property type="entry name" value="Classic Zinc Finger"/>
    <property type="match status" value="1"/>
</dbReference>
<dbReference type="Proteomes" id="UP000230066">
    <property type="component" value="Unassembled WGS sequence"/>
</dbReference>
<dbReference type="GO" id="GO:0008270">
    <property type="term" value="F:zinc ion binding"/>
    <property type="evidence" value="ECO:0007669"/>
    <property type="project" value="UniProtKB-KW"/>
</dbReference>
<reference evidence="4" key="1">
    <citation type="submission" date="2019-03" db="EMBL/GenBank/DDBJ databases">
        <title>Improved annotation for the trematode Fasciola hepatica.</title>
        <authorList>
            <person name="Choi Y.-J."/>
            <person name="Martin J."/>
            <person name="Mitreva M."/>
        </authorList>
    </citation>
    <scope>NUCLEOTIDE SEQUENCE [LARGE SCALE GENOMIC DNA]</scope>
</reference>
<keyword evidence="1" id="KW-0862">Zinc</keyword>
<evidence type="ECO:0000313" key="4">
    <source>
        <dbReference type="EMBL" id="THD24606.1"/>
    </source>
</evidence>
<proteinExistence type="predicted"/>